<comment type="caution">
    <text evidence="7">The sequence shown here is derived from an EMBL/GenBank/DDBJ whole genome shotgun (WGS) entry which is preliminary data.</text>
</comment>
<dbReference type="InterPro" id="IPR044068">
    <property type="entry name" value="CB"/>
</dbReference>
<evidence type="ECO:0000313" key="7">
    <source>
        <dbReference type="EMBL" id="MEL3973043.1"/>
    </source>
</evidence>
<dbReference type="Pfam" id="PF00589">
    <property type="entry name" value="Phage_integrase"/>
    <property type="match status" value="1"/>
</dbReference>
<keyword evidence="3" id="KW-0233">DNA recombination</keyword>
<evidence type="ECO:0000259" key="6">
    <source>
        <dbReference type="PROSITE" id="PS51900"/>
    </source>
</evidence>
<dbReference type="Proteomes" id="UP001389717">
    <property type="component" value="Unassembled WGS sequence"/>
</dbReference>
<reference evidence="7 8" key="1">
    <citation type="submission" date="2024-04" db="EMBL/GenBank/DDBJ databases">
        <title>Bacillus oryzaecorticis sp. nov., a moderately halophilic bacterium isolated from rice husks.</title>
        <authorList>
            <person name="Zhu H.-S."/>
        </authorList>
    </citation>
    <scope>NUCLEOTIDE SEQUENCE [LARGE SCALE GENOMIC DNA]</scope>
    <source>
        <strain evidence="7 8">ZC255</strain>
    </source>
</reference>
<dbReference type="RefSeq" id="WP_341983968.1">
    <property type="nucleotide sequence ID" value="NZ_JBBYAF010000022.1"/>
</dbReference>
<feature type="domain" description="Core-binding (CB)" evidence="6">
    <location>
        <begin position="64"/>
        <end position="154"/>
    </location>
</feature>
<protein>
    <submittedName>
        <fullName evidence="7">Tyrosine-type recombinase/integrase</fullName>
    </submittedName>
</protein>
<sequence>MAGSIEKRGVNSWRLIYSMGYDHTGKRVKKTKTIKAKNKTEAKKKLAEFITEIEAGEYIDPSKMKFGDFVEEWKSKYARKHLSPTTIQTYEYAINNYLIPTFANKNLNEFKPIHIINYLDSLEHTRCDGKEGGLSSSTIKYHHRILRDIFTRATEWKIIKTNPVISVKSPKVAQAKHEVYTEEEVLELFQFLNDEPIHFRLIVMIAISSGLRRGEILGLQWDDVNFEERTIKVVHSLQYVNREGRKLSKPKTNNSIRTVVIPTYMVSELKKYKLRKQKERLKAAELWEGGDYFFVFSTWDGKPYFPQVPGRWWTGFLKRTGLKKIRFHDLRHTAATLLINQGVHAKVISERLGHADISTTMNVYGHYIREADEEAADKLNTLFTNSKKA</sequence>
<keyword evidence="1" id="KW-0229">DNA integration</keyword>
<dbReference type="EMBL" id="JBBYAF010000022">
    <property type="protein sequence ID" value="MEL3973043.1"/>
    <property type="molecule type" value="Genomic_DNA"/>
</dbReference>
<dbReference type="InterPro" id="IPR004107">
    <property type="entry name" value="Integrase_SAM-like_N"/>
</dbReference>
<evidence type="ECO:0000256" key="4">
    <source>
        <dbReference type="PROSITE-ProRule" id="PRU01248"/>
    </source>
</evidence>
<dbReference type="Pfam" id="PF14659">
    <property type="entry name" value="Phage_int_SAM_3"/>
    <property type="match status" value="1"/>
</dbReference>
<dbReference type="SUPFAM" id="SSF56349">
    <property type="entry name" value="DNA breaking-rejoining enzymes"/>
    <property type="match status" value="1"/>
</dbReference>
<dbReference type="Gene3D" id="1.10.150.130">
    <property type="match status" value="1"/>
</dbReference>
<keyword evidence="2 4" id="KW-0238">DNA-binding</keyword>
<evidence type="ECO:0000313" key="8">
    <source>
        <dbReference type="Proteomes" id="UP001389717"/>
    </source>
</evidence>
<feature type="domain" description="Tyr recombinase" evidence="5">
    <location>
        <begin position="175"/>
        <end position="377"/>
    </location>
</feature>
<dbReference type="InterPro" id="IPR010998">
    <property type="entry name" value="Integrase_recombinase_N"/>
</dbReference>
<dbReference type="InterPro" id="IPR013762">
    <property type="entry name" value="Integrase-like_cat_sf"/>
</dbReference>
<gene>
    <name evidence="7" type="ORF">AAEO50_12225</name>
</gene>
<keyword evidence="8" id="KW-1185">Reference proteome</keyword>
<evidence type="ECO:0000259" key="5">
    <source>
        <dbReference type="PROSITE" id="PS51898"/>
    </source>
</evidence>
<dbReference type="InterPro" id="IPR011010">
    <property type="entry name" value="DNA_brk_join_enz"/>
</dbReference>
<organism evidence="7 8">
    <name type="scientific">Rossellomorea oryzaecorticis</name>
    <dbReference type="NCBI Taxonomy" id="1396505"/>
    <lineage>
        <taxon>Bacteria</taxon>
        <taxon>Bacillati</taxon>
        <taxon>Bacillota</taxon>
        <taxon>Bacilli</taxon>
        <taxon>Bacillales</taxon>
        <taxon>Bacillaceae</taxon>
        <taxon>Rossellomorea</taxon>
    </lineage>
</organism>
<evidence type="ECO:0000256" key="2">
    <source>
        <dbReference type="ARBA" id="ARBA00023125"/>
    </source>
</evidence>
<dbReference type="InterPro" id="IPR002104">
    <property type="entry name" value="Integrase_catalytic"/>
</dbReference>
<evidence type="ECO:0000256" key="1">
    <source>
        <dbReference type="ARBA" id="ARBA00022908"/>
    </source>
</evidence>
<accession>A0ABU9KBN0</accession>
<name>A0ABU9KBN0_9BACI</name>
<dbReference type="PROSITE" id="PS51898">
    <property type="entry name" value="TYR_RECOMBINASE"/>
    <property type="match status" value="1"/>
</dbReference>
<dbReference type="PROSITE" id="PS51900">
    <property type="entry name" value="CB"/>
    <property type="match status" value="1"/>
</dbReference>
<dbReference type="Gene3D" id="1.10.443.10">
    <property type="entry name" value="Intergrase catalytic core"/>
    <property type="match status" value="1"/>
</dbReference>
<dbReference type="PANTHER" id="PTHR30349">
    <property type="entry name" value="PHAGE INTEGRASE-RELATED"/>
    <property type="match status" value="1"/>
</dbReference>
<proteinExistence type="predicted"/>
<evidence type="ECO:0000256" key="3">
    <source>
        <dbReference type="ARBA" id="ARBA00023172"/>
    </source>
</evidence>
<dbReference type="InterPro" id="IPR050090">
    <property type="entry name" value="Tyrosine_recombinase_XerCD"/>
</dbReference>
<dbReference type="PANTHER" id="PTHR30349:SF91">
    <property type="entry name" value="INTA PROTEIN"/>
    <property type="match status" value="1"/>
</dbReference>
<dbReference type="CDD" id="cd01189">
    <property type="entry name" value="INT_ICEBs1_C_like"/>
    <property type="match status" value="1"/>
</dbReference>